<dbReference type="GeneID" id="43167026"/>
<reference evidence="1 2" key="1">
    <citation type="submission" date="2023-11" db="EMBL/GenBank/DDBJ databases">
        <title>MicrobeMod: A computational toolkit for identifying prokaryotic methylation and restriction-modification with nanopore sequencing.</title>
        <authorList>
            <person name="Crits-Christoph A."/>
            <person name="Kang S.C."/>
            <person name="Lee H."/>
            <person name="Ostrov N."/>
        </authorList>
    </citation>
    <scope>NUCLEOTIDE SEQUENCE [LARGE SCALE GENOMIC DNA]</scope>
    <source>
        <strain evidence="1 2">ATCC 25935</strain>
    </source>
</reference>
<protein>
    <submittedName>
        <fullName evidence="1">Uncharacterized protein</fullName>
    </submittedName>
</protein>
<accession>A0ABZ0Y1X9</accession>
<organism evidence="1 2">
    <name type="scientific">Duganella zoogloeoides</name>
    <dbReference type="NCBI Taxonomy" id="75659"/>
    <lineage>
        <taxon>Bacteria</taxon>
        <taxon>Pseudomonadati</taxon>
        <taxon>Pseudomonadota</taxon>
        <taxon>Betaproteobacteria</taxon>
        <taxon>Burkholderiales</taxon>
        <taxon>Oxalobacteraceae</taxon>
        <taxon>Telluria group</taxon>
        <taxon>Duganella</taxon>
    </lineage>
</organism>
<gene>
    <name evidence="1" type="ORF">SR858_03550</name>
</gene>
<keyword evidence="2" id="KW-1185">Reference proteome</keyword>
<dbReference type="EMBL" id="CP140152">
    <property type="protein sequence ID" value="WQH05426.1"/>
    <property type="molecule type" value="Genomic_DNA"/>
</dbReference>
<evidence type="ECO:0000313" key="1">
    <source>
        <dbReference type="EMBL" id="WQH05426.1"/>
    </source>
</evidence>
<proteinExistence type="predicted"/>
<dbReference type="RefSeq" id="WP_154819981.1">
    <property type="nucleotide sequence ID" value="NZ_CP140152.1"/>
</dbReference>
<sequence>MFKEIAIDPAAVAASYLQFNHIIDRFGVPEGRLIAAFPSKWKRLVYEAASAQLKGHLDLKRIEERLRILPATAFLARERPGQGCAEDWVRAAIDEHRRLPFEAVISAAAVGEAGFLQPDDVSTEHPSFVTNRQWHVKRDAVLMANCCGPVLSSSLHVKLIDPHFDARAPRFKRPFLEFIRRARPGTTIDIFRGDHMDRVYFVTGIERVLNEWKPSDIVIRLFLRPQGSMHNRFIMSSAGGVSFHIGLDDDATGERPEDIVTILQADVWSREWNAYSGNDFVKQLNL</sequence>
<evidence type="ECO:0000313" key="2">
    <source>
        <dbReference type="Proteomes" id="UP001326110"/>
    </source>
</evidence>
<dbReference type="Proteomes" id="UP001326110">
    <property type="component" value="Chromosome"/>
</dbReference>
<name>A0ABZ0Y1X9_9BURK</name>